<dbReference type="PANTHER" id="PTHR44757:SF2">
    <property type="entry name" value="BIOFILM ARCHITECTURE MAINTENANCE PROTEIN MBAA"/>
    <property type="match status" value="1"/>
</dbReference>
<evidence type="ECO:0000259" key="3">
    <source>
        <dbReference type="PROSITE" id="PS50883"/>
    </source>
</evidence>
<dbReference type="SMART" id="SM00267">
    <property type="entry name" value="GGDEF"/>
    <property type="match status" value="1"/>
</dbReference>
<evidence type="ECO:0000256" key="2">
    <source>
        <dbReference type="SAM" id="Phobius"/>
    </source>
</evidence>
<dbReference type="CDD" id="cd01949">
    <property type="entry name" value="GGDEF"/>
    <property type="match status" value="1"/>
</dbReference>
<dbReference type="OrthoDB" id="9814202at2"/>
<dbReference type="AlphaFoldDB" id="A0A4Q2R4Z8"/>
<keyword evidence="2" id="KW-0812">Transmembrane</keyword>
<evidence type="ECO:0000256" key="1">
    <source>
        <dbReference type="SAM" id="MobiDB-lite"/>
    </source>
</evidence>
<dbReference type="InterPro" id="IPR043128">
    <property type="entry name" value="Rev_trsase/Diguanyl_cyclase"/>
</dbReference>
<evidence type="ECO:0000313" key="5">
    <source>
        <dbReference type="EMBL" id="RYB01402.1"/>
    </source>
</evidence>
<dbReference type="InterPro" id="IPR000160">
    <property type="entry name" value="GGDEF_dom"/>
</dbReference>
<dbReference type="PROSITE" id="PS50883">
    <property type="entry name" value="EAL"/>
    <property type="match status" value="1"/>
</dbReference>
<dbReference type="InterPro" id="IPR001633">
    <property type="entry name" value="EAL_dom"/>
</dbReference>
<dbReference type="RefSeq" id="WP_129222208.1">
    <property type="nucleotide sequence ID" value="NZ_QYBC01000042.1"/>
</dbReference>
<dbReference type="Gene3D" id="3.30.70.270">
    <property type="match status" value="1"/>
</dbReference>
<comment type="caution">
    <text evidence="5">The sequence shown here is derived from an EMBL/GenBank/DDBJ whole genome shotgun (WGS) entry which is preliminary data.</text>
</comment>
<dbReference type="PANTHER" id="PTHR44757">
    <property type="entry name" value="DIGUANYLATE CYCLASE DGCP"/>
    <property type="match status" value="1"/>
</dbReference>
<evidence type="ECO:0000259" key="4">
    <source>
        <dbReference type="PROSITE" id="PS50887"/>
    </source>
</evidence>
<dbReference type="Pfam" id="PF00990">
    <property type="entry name" value="GGDEF"/>
    <property type="match status" value="1"/>
</dbReference>
<dbReference type="SMART" id="SM00052">
    <property type="entry name" value="EAL"/>
    <property type="match status" value="1"/>
</dbReference>
<evidence type="ECO:0000313" key="6">
    <source>
        <dbReference type="Proteomes" id="UP000289411"/>
    </source>
</evidence>
<feature type="compositionally biased region" description="Polar residues" evidence="1">
    <location>
        <begin position="28"/>
        <end position="41"/>
    </location>
</feature>
<keyword evidence="6" id="KW-1185">Reference proteome</keyword>
<dbReference type="NCBIfam" id="TIGR00254">
    <property type="entry name" value="GGDEF"/>
    <property type="match status" value="1"/>
</dbReference>
<dbReference type="Pfam" id="PF00563">
    <property type="entry name" value="EAL"/>
    <property type="match status" value="1"/>
</dbReference>
<dbReference type="SUPFAM" id="SSF141868">
    <property type="entry name" value="EAL domain-like"/>
    <property type="match status" value="1"/>
</dbReference>
<dbReference type="CDD" id="cd01948">
    <property type="entry name" value="EAL"/>
    <property type="match status" value="1"/>
</dbReference>
<dbReference type="Proteomes" id="UP000289411">
    <property type="component" value="Unassembled WGS sequence"/>
</dbReference>
<name>A0A4Q2R4Z8_9HYPH</name>
<reference evidence="5 6" key="2">
    <citation type="submission" date="2019-02" db="EMBL/GenBank/DDBJ databases">
        <title>'Lichenibacterium ramalinii' gen. nov. sp. nov., 'Lichenibacterium minor' gen. nov. sp. nov.</title>
        <authorList>
            <person name="Pankratov T."/>
        </authorList>
    </citation>
    <scope>NUCLEOTIDE SEQUENCE [LARGE SCALE GENOMIC DNA]</scope>
    <source>
        <strain evidence="5 6">RmlP001</strain>
    </source>
</reference>
<reference evidence="5 6" key="1">
    <citation type="submission" date="2018-09" db="EMBL/GenBank/DDBJ databases">
        <authorList>
            <person name="Grouzdev D.S."/>
            <person name="Krutkina M.S."/>
        </authorList>
    </citation>
    <scope>NUCLEOTIDE SEQUENCE [LARGE SCALE GENOMIC DNA]</scope>
    <source>
        <strain evidence="5 6">RmlP001</strain>
    </source>
</reference>
<protein>
    <submittedName>
        <fullName evidence="5">EAL domain-containing protein</fullName>
    </submittedName>
</protein>
<proteinExistence type="predicted"/>
<feature type="region of interest" description="Disordered" evidence="1">
    <location>
        <begin position="24"/>
        <end position="46"/>
    </location>
</feature>
<dbReference type="PROSITE" id="PS50887">
    <property type="entry name" value="GGDEF"/>
    <property type="match status" value="1"/>
</dbReference>
<keyword evidence="2" id="KW-1133">Transmembrane helix</keyword>
<feature type="transmembrane region" description="Helical" evidence="2">
    <location>
        <begin position="94"/>
        <end position="115"/>
    </location>
</feature>
<dbReference type="SUPFAM" id="SSF55073">
    <property type="entry name" value="Nucleotide cyclase"/>
    <property type="match status" value="1"/>
</dbReference>
<gene>
    <name evidence="5" type="ORF">D3272_26295</name>
</gene>
<dbReference type="InterPro" id="IPR052155">
    <property type="entry name" value="Biofilm_reg_signaling"/>
</dbReference>
<keyword evidence="2" id="KW-0472">Membrane</keyword>
<dbReference type="EMBL" id="QYBC01000042">
    <property type="protein sequence ID" value="RYB01402.1"/>
    <property type="molecule type" value="Genomic_DNA"/>
</dbReference>
<dbReference type="InterPro" id="IPR029787">
    <property type="entry name" value="Nucleotide_cyclase"/>
</dbReference>
<dbReference type="Gene3D" id="3.20.20.450">
    <property type="entry name" value="EAL domain"/>
    <property type="match status" value="1"/>
</dbReference>
<dbReference type="InterPro" id="IPR035919">
    <property type="entry name" value="EAL_sf"/>
</dbReference>
<accession>A0A4Q2R4Z8</accession>
<organism evidence="5 6">
    <name type="scientific">Lichenibacterium ramalinae</name>
    <dbReference type="NCBI Taxonomy" id="2316527"/>
    <lineage>
        <taxon>Bacteria</taxon>
        <taxon>Pseudomonadati</taxon>
        <taxon>Pseudomonadota</taxon>
        <taxon>Alphaproteobacteria</taxon>
        <taxon>Hyphomicrobiales</taxon>
        <taxon>Lichenihabitantaceae</taxon>
        <taxon>Lichenibacterium</taxon>
    </lineage>
</organism>
<sequence>MRNPYHVVHTKQCEAPDLIAVAEDEKPSSTAPKASTGSGVLTPSRPDPDEAALEWTFFILFHLEIRRLIRSGWQSPSMIRSDTRPGQGRGRGRTGFILVGVAATALLGSLGVVGWEMRQDGRHAAQRAVRVAELRGTIAHLDGEMIMMVRMAALSGDRRWASTFDEDAPKLDAAIAEASDIASPEIRQALAETTGEAHRDLLMMERRALSLLGDGDLAAARIMLDTPEFAYLQEVYADGLDVFGQDLRTFANARAAQLDLRTWTEMGGLALLTVLLAAGGLGLRGHMRLRAALAQTTAIAGTDLLTGLPNRRRFCEELEAALADGRQSGLDHALLLIDLDRFKAVNDAQGHPAGDELLRLVGERLRDVLRDDRRVGRLGGDEFAFLLCCDPAGVDRPQADPAVVAGRIVDALAKPFILTGAVVQVGASVGIGLTRVEDRGIGDLMHRADVGLYRAKAEGRGCFRFFEQGTDARVRAMAQLESELRQAVSDEAVVPHFQPLIDLGTGHLVGVEMLARWPHPTRGMVSPAEFIPLAEDGGLIGPMTVSLLRQGCRAAGSWPAHVTLASNLSPMQLRDANLPATIANVLAETGFPAARLELEVTESALVGDLVLARRLLEEIRALGVRLALDDFGTGYSSLRHLQLLPFDRLKIDQSFVGAMVADKESAKIVSAVVGLGHSLGLSTVAEGVETEEVAALLRGLGCDVGQGWLFGRPVPAHRIDALVAVPGEKETNRTRVA</sequence>
<feature type="domain" description="EAL" evidence="3">
    <location>
        <begin position="477"/>
        <end position="727"/>
    </location>
</feature>
<feature type="domain" description="GGDEF" evidence="4">
    <location>
        <begin position="330"/>
        <end position="468"/>
    </location>
</feature>